<dbReference type="GO" id="GO:0003700">
    <property type="term" value="F:DNA-binding transcription factor activity"/>
    <property type="evidence" value="ECO:0007669"/>
    <property type="project" value="InterPro"/>
</dbReference>
<sequence>MNTHNDQVIDFIRSQFASSSASTSKYEGLCNAIKIAIEEDILLPGSTLPGERKLADLLDISRITVRNAIDELVSDGQLVRRHGARTSVSEKVRKQISNLVGFSEDIRSRGMTPGARLLSAESVEANEAERTRLKLGPGDRVIRLHRVRLANDRPIALERAAIPHSVVKSPDAIGPSLYATLDALGMSPQRGFQKITAKIMDEEEAELLETKVGAPALVIERCCETASGIPIEYTLTCYNAEAFDFSNELQR</sequence>
<dbReference type="PROSITE" id="PS50949">
    <property type="entry name" value="HTH_GNTR"/>
    <property type="match status" value="1"/>
</dbReference>
<accession>A0A0M7A6S3</accession>
<dbReference type="Pfam" id="PF07702">
    <property type="entry name" value="UTRA"/>
    <property type="match status" value="1"/>
</dbReference>
<evidence type="ECO:0000313" key="6">
    <source>
        <dbReference type="Proteomes" id="UP000049983"/>
    </source>
</evidence>
<keyword evidence="2" id="KW-0238">DNA-binding</keyword>
<dbReference type="GO" id="GO:0003677">
    <property type="term" value="F:DNA binding"/>
    <property type="evidence" value="ECO:0007669"/>
    <property type="project" value="UniProtKB-KW"/>
</dbReference>
<organism evidence="5 6">
    <name type="scientific">Roseibium album</name>
    <dbReference type="NCBI Taxonomy" id="311410"/>
    <lineage>
        <taxon>Bacteria</taxon>
        <taxon>Pseudomonadati</taxon>
        <taxon>Pseudomonadota</taxon>
        <taxon>Alphaproteobacteria</taxon>
        <taxon>Hyphomicrobiales</taxon>
        <taxon>Stappiaceae</taxon>
        <taxon>Roseibium</taxon>
    </lineage>
</organism>
<dbReference type="STRING" id="311410.LA5095_01221"/>
<dbReference type="EMBL" id="CXWC01000010">
    <property type="protein sequence ID" value="CTQ70311.1"/>
    <property type="molecule type" value="Genomic_DNA"/>
</dbReference>
<proteinExistence type="predicted"/>
<evidence type="ECO:0000259" key="4">
    <source>
        <dbReference type="PROSITE" id="PS50949"/>
    </source>
</evidence>
<dbReference type="SMART" id="SM00345">
    <property type="entry name" value="HTH_GNTR"/>
    <property type="match status" value="1"/>
</dbReference>
<dbReference type="RefSeq" id="WP_055113077.1">
    <property type="nucleotide sequence ID" value="NZ_CANKXR010000010.1"/>
</dbReference>
<evidence type="ECO:0000256" key="1">
    <source>
        <dbReference type="ARBA" id="ARBA00023015"/>
    </source>
</evidence>
<evidence type="ECO:0000256" key="3">
    <source>
        <dbReference type="ARBA" id="ARBA00023163"/>
    </source>
</evidence>
<protein>
    <submittedName>
        <fullName evidence="5">HTH-type transcriptional repressor YvoA</fullName>
    </submittedName>
</protein>
<keyword evidence="1" id="KW-0805">Transcription regulation</keyword>
<dbReference type="SUPFAM" id="SSF64288">
    <property type="entry name" value="Chorismate lyase-like"/>
    <property type="match status" value="1"/>
</dbReference>
<evidence type="ECO:0000313" key="5">
    <source>
        <dbReference type="EMBL" id="CTQ70311.1"/>
    </source>
</evidence>
<dbReference type="InterPro" id="IPR036390">
    <property type="entry name" value="WH_DNA-bd_sf"/>
</dbReference>
<dbReference type="Gene3D" id="3.40.1410.10">
    <property type="entry name" value="Chorismate lyase-like"/>
    <property type="match status" value="1"/>
</dbReference>
<dbReference type="CDD" id="cd07377">
    <property type="entry name" value="WHTH_GntR"/>
    <property type="match status" value="1"/>
</dbReference>
<dbReference type="GO" id="GO:0045892">
    <property type="term" value="P:negative regulation of DNA-templated transcription"/>
    <property type="evidence" value="ECO:0007669"/>
    <property type="project" value="TreeGrafter"/>
</dbReference>
<dbReference type="SUPFAM" id="SSF46785">
    <property type="entry name" value="Winged helix' DNA-binding domain"/>
    <property type="match status" value="1"/>
</dbReference>
<dbReference type="GeneID" id="97669857"/>
<dbReference type="InterPro" id="IPR011663">
    <property type="entry name" value="UTRA"/>
</dbReference>
<name>A0A0M7A6S3_9HYPH</name>
<dbReference type="InterPro" id="IPR028978">
    <property type="entry name" value="Chorismate_lyase_/UTRA_dom_sf"/>
</dbReference>
<evidence type="ECO:0000256" key="2">
    <source>
        <dbReference type="ARBA" id="ARBA00023125"/>
    </source>
</evidence>
<dbReference type="PANTHER" id="PTHR44846">
    <property type="entry name" value="MANNOSYL-D-GLYCERATE TRANSPORT/METABOLISM SYSTEM REPRESSOR MNGR-RELATED"/>
    <property type="match status" value="1"/>
</dbReference>
<feature type="domain" description="HTH gntR-type" evidence="4">
    <location>
        <begin position="23"/>
        <end position="91"/>
    </location>
</feature>
<dbReference type="OrthoDB" id="7173258at2"/>
<dbReference type="PANTHER" id="PTHR44846:SF1">
    <property type="entry name" value="MANNOSYL-D-GLYCERATE TRANSPORT_METABOLISM SYSTEM REPRESSOR MNGR-RELATED"/>
    <property type="match status" value="1"/>
</dbReference>
<reference evidence="6" key="1">
    <citation type="submission" date="2015-07" db="EMBL/GenBank/DDBJ databases">
        <authorList>
            <person name="Rodrigo-Torres Lidia"/>
            <person name="Arahal R.David."/>
        </authorList>
    </citation>
    <scope>NUCLEOTIDE SEQUENCE [LARGE SCALE GENOMIC DNA]</scope>
    <source>
        <strain evidence="6">CECT 5096</strain>
    </source>
</reference>
<dbReference type="PRINTS" id="PR00035">
    <property type="entry name" value="HTHGNTR"/>
</dbReference>
<dbReference type="AlphaFoldDB" id="A0A0M7A6S3"/>
<keyword evidence="3" id="KW-0804">Transcription</keyword>
<dbReference type="InterPro" id="IPR036388">
    <property type="entry name" value="WH-like_DNA-bd_sf"/>
</dbReference>
<dbReference type="Pfam" id="PF00392">
    <property type="entry name" value="GntR"/>
    <property type="match status" value="1"/>
</dbReference>
<dbReference type="InterPro" id="IPR000524">
    <property type="entry name" value="Tscrpt_reg_HTH_GntR"/>
</dbReference>
<dbReference type="SMART" id="SM00866">
    <property type="entry name" value="UTRA"/>
    <property type="match status" value="1"/>
</dbReference>
<gene>
    <name evidence="5" type="primary">yvoA_2</name>
    <name evidence="5" type="ORF">LA5096_02476</name>
</gene>
<dbReference type="Proteomes" id="UP000049983">
    <property type="component" value="Unassembled WGS sequence"/>
</dbReference>
<dbReference type="InterPro" id="IPR050679">
    <property type="entry name" value="Bact_HTH_transcr_reg"/>
</dbReference>
<dbReference type="Gene3D" id="1.10.10.10">
    <property type="entry name" value="Winged helix-like DNA-binding domain superfamily/Winged helix DNA-binding domain"/>
    <property type="match status" value="1"/>
</dbReference>
<keyword evidence="6" id="KW-1185">Reference proteome</keyword>